<dbReference type="GeneID" id="82256012"/>
<dbReference type="InterPro" id="IPR026893">
    <property type="entry name" value="Tyr/Ser_Pase_IphP-type"/>
</dbReference>
<evidence type="ECO:0000256" key="1">
    <source>
        <dbReference type="ARBA" id="ARBA00009580"/>
    </source>
</evidence>
<dbReference type="OrthoDB" id="1188001at2"/>
<dbReference type="EMBL" id="FNYS01000002">
    <property type="protein sequence ID" value="SEI62815.1"/>
    <property type="molecule type" value="Genomic_DNA"/>
</dbReference>
<evidence type="ECO:0000313" key="3">
    <source>
        <dbReference type="EMBL" id="SEI62815.1"/>
    </source>
</evidence>
<accession>A0A163Z9C6</accession>
<dbReference type="AlphaFoldDB" id="A0A163Z9C6"/>
<evidence type="ECO:0000313" key="5">
    <source>
        <dbReference type="Proteomes" id="UP000183077"/>
    </source>
</evidence>
<dbReference type="Proteomes" id="UP000183077">
    <property type="component" value="Unassembled WGS sequence"/>
</dbReference>
<reference evidence="2 4" key="1">
    <citation type="submission" date="2016-01" db="EMBL/GenBank/DDBJ databases">
        <title>Whole genome sequencing of Myroides marinus L41.</title>
        <authorList>
            <person name="Hong K.W."/>
        </authorList>
    </citation>
    <scope>NUCLEOTIDE SEQUENCE [LARGE SCALE GENOMIC DNA]</scope>
    <source>
        <strain evidence="2 4">L41</strain>
    </source>
</reference>
<dbReference type="Gene3D" id="3.90.190.10">
    <property type="entry name" value="Protein tyrosine phosphatase superfamily"/>
    <property type="match status" value="1"/>
</dbReference>
<comment type="similarity">
    <text evidence="1">Belongs to the protein-tyrosine phosphatase family.</text>
</comment>
<keyword evidence="4" id="KW-1185">Reference proteome</keyword>
<reference evidence="3 5" key="2">
    <citation type="submission" date="2016-10" db="EMBL/GenBank/DDBJ databases">
        <authorList>
            <person name="de Groot N.N."/>
        </authorList>
    </citation>
    <scope>NUCLEOTIDE SEQUENCE [LARGE SCALE GENOMIC DNA]</scope>
    <source>
        <strain evidence="3 5">DSM 23048</strain>
    </source>
</reference>
<organism evidence="2 4">
    <name type="scientific">Myroides marinus</name>
    <dbReference type="NCBI Taxonomy" id="703342"/>
    <lineage>
        <taxon>Bacteria</taxon>
        <taxon>Pseudomonadati</taxon>
        <taxon>Bacteroidota</taxon>
        <taxon>Flavobacteriia</taxon>
        <taxon>Flavobacteriales</taxon>
        <taxon>Flavobacteriaceae</taxon>
        <taxon>Myroides</taxon>
    </lineage>
</organism>
<dbReference type="SUPFAM" id="SSF52799">
    <property type="entry name" value="(Phosphotyrosine protein) phosphatases II"/>
    <property type="match status" value="1"/>
</dbReference>
<dbReference type="PANTHER" id="PTHR31126:SF1">
    <property type="entry name" value="TYROSINE SPECIFIC PROTEIN PHOSPHATASES DOMAIN-CONTAINING PROTEIN"/>
    <property type="match status" value="1"/>
</dbReference>
<name>A0A163Z9C6_9FLAO</name>
<dbReference type="GO" id="GO:0004721">
    <property type="term" value="F:phosphoprotein phosphatase activity"/>
    <property type="evidence" value="ECO:0007669"/>
    <property type="project" value="InterPro"/>
</dbReference>
<evidence type="ECO:0000313" key="2">
    <source>
        <dbReference type="EMBL" id="KZE81310.1"/>
    </source>
</evidence>
<dbReference type="Pfam" id="PF13350">
    <property type="entry name" value="Y_phosphatase3"/>
    <property type="match status" value="1"/>
</dbReference>
<dbReference type="EMBL" id="LQNU01000053">
    <property type="protein sequence ID" value="KZE81310.1"/>
    <property type="molecule type" value="Genomic_DNA"/>
</dbReference>
<dbReference type="Proteomes" id="UP000076630">
    <property type="component" value="Unassembled WGS sequence"/>
</dbReference>
<dbReference type="InterPro" id="IPR029021">
    <property type="entry name" value="Prot-tyrosine_phosphatase-like"/>
</dbReference>
<dbReference type="PANTHER" id="PTHR31126">
    <property type="entry name" value="TYROSINE-PROTEIN PHOSPHATASE"/>
    <property type="match status" value="1"/>
</dbReference>
<protein>
    <submittedName>
        <fullName evidence="2">Protein tyrosine/serine phosphatase</fullName>
    </submittedName>
    <submittedName>
        <fullName evidence="3">Protein-tyrosine phosphatase</fullName>
    </submittedName>
</protein>
<sequence length="286" mass="32313">MQNLKKDNCGTQGNVISSEKNQNSFELYISKTDTETTVKGLRQLPLDGQSNFRDLGGYKTVDQKTVKWGQLFRSGQLSNLTDKDLHYLSTIPLKTIIDFRSEEESKEQVTLLPPTVSNEVLLPIKPGNLSKNNVMQIVMDANDVLANKLLVDINEQLVLHNQDEYKAFFKEVERADAPLMFNCTAGKDRTGLAAALLLTALGVDKETVREDYLLTNHCVSLNTLNIQEQFDLNDDQANVLLTLFTVKEQYLDKALSTIEQHYNTVENFLTDALEVDIALLKSKYLY</sequence>
<evidence type="ECO:0000313" key="4">
    <source>
        <dbReference type="Proteomes" id="UP000076630"/>
    </source>
</evidence>
<dbReference type="RefSeq" id="WP_038985615.1">
    <property type="nucleotide sequence ID" value="NZ_FNYS01000002.1"/>
</dbReference>
<gene>
    <name evidence="2" type="ORF">AV926_08470</name>
    <name evidence="3" type="ORF">SAMN04488018_102322</name>
</gene>
<proteinExistence type="inferred from homology"/>